<proteinExistence type="predicted"/>
<dbReference type="EMBL" id="JACHDE010000028">
    <property type="protein sequence ID" value="MBB5405138.1"/>
    <property type="molecule type" value="Genomic_DNA"/>
</dbReference>
<comment type="caution">
    <text evidence="1">The sequence shown here is derived from an EMBL/GenBank/DDBJ whole genome shotgun (WGS) entry which is preliminary data.</text>
</comment>
<dbReference type="AlphaFoldDB" id="A0A7W8LE94"/>
<evidence type="ECO:0000313" key="2">
    <source>
        <dbReference type="Proteomes" id="UP000592820"/>
    </source>
</evidence>
<evidence type="ECO:0000313" key="1">
    <source>
        <dbReference type="EMBL" id="MBB5405138.1"/>
    </source>
</evidence>
<sequence length="132" mass="15078">MMGTKFLIGRWVSPWASAPFLKIRIAIRIETRDVVMLHHFVDRAWCRFRPDEDAYVRELINEEIDDVIECPVSYGLNATDAIPAAWSDAESNALLELPGDNEEVNTDDRSEHACACCDRWYREGAVSECECP</sequence>
<organism evidence="1 2">
    <name type="scientific">Paraburkholderia youngii</name>
    <dbReference type="NCBI Taxonomy" id="2782701"/>
    <lineage>
        <taxon>Bacteria</taxon>
        <taxon>Pseudomonadati</taxon>
        <taxon>Pseudomonadota</taxon>
        <taxon>Betaproteobacteria</taxon>
        <taxon>Burkholderiales</taxon>
        <taxon>Burkholderiaceae</taxon>
        <taxon>Paraburkholderia</taxon>
    </lineage>
</organism>
<dbReference type="RefSeq" id="WP_184228676.1">
    <property type="nucleotide sequence ID" value="NZ_JACHDE010000028.1"/>
</dbReference>
<reference evidence="1 2" key="1">
    <citation type="submission" date="2020-08" db="EMBL/GenBank/DDBJ databases">
        <title>Genomic Encyclopedia of Type Strains, Phase IV (KMG-V): Genome sequencing to study the core and pangenomes of soil and plant-associated prokaryotes.</title>
        <authorList>
            <person name="Whitman W."/>
        </authorList>
    </citation>
    <scope>NUCLEOTIDE SEQUENCE [LARGE SCALE GENOMIC DNA]</scope>
    <source>
        <strain evidence="1 2">JPY162</strain>
    </source>
</reference>
<dbReference type="Proteomes" id="UP000592820">
    <property type="component" value="Unassembled WGS sequence"/>
</dbReference>
<name>A0A7W8LE94_9BURK</name>
<gene>
    <name evidence="1" type="ORF">HDG41_007234</name>
</gene>
<protein>
    <submittedName>
        <fullName evidence="1">Uncharacterized protein</fullName>
    </submittedName>
</protein>
<accession>A0A7W8LE94</accession>